<reference evidence="1" key="1">
    <citation type="submission" date="2014-12" db="EMBL/GenBank/DDBJ databases">
        <title>Insight into the proteome of Arion vulgaris.</title>
        <authorList>
            <person name="Aradska J."/>
            <person name="Bulat T."/>
            <person name="Smidak R."/>
            <person name="Sarate P."/>
            <person name="Gangsoo J."/>
            <person name="Sialana F."/>
            <person name="Bilban M."/>
            <person name="Lubec G."/>
        </authorList>
    </citation>
    <scope>NUCLEOTIDE SEQUENCE</scope>
    <source>
        <tissue evidence="1">Skin</tissue>
    </source>
</reference>
<organism evidence="1">
    <name type="scientific">Arion vulgaris</name>
    <dbReference type="NCBI Taxonomy" id="1028688"/>
    <lineage>
        <taxon>Eukaryota</taxon>
        <taxon>Metazoa</taxon>
        <taxon>Spiralia</taxon>
        <taxon>Lophotrochozoa</taxon>
        <taxon>Mollusca</taxon>
        <taxon>Gastropoda</taxon>
        <taxon>Heterobranchia</taxon>
        <taxon>Euthyneura</taxon>
        <taxon>Panpulmonata</taxon>
        <taxon>Eupulmonata</taxon>
        <taxon>Stylommatophora</taxon>
        <taxon>Helicina</taxon>
        <taxon>Arionoidea</taxon>
        <taxon>Arionidae</taxon>
        <taxon>Arion</taxon>
    </lineage>
</organism>
<feature type="non-terminal residue" evidence="1">
    <location>
        <position position="95"/>
    </location>
</feature>
<dbReference type="AlphaFoldDB" id="A0A0B7BB17"/>
<gene>
    <name evidence="1" type="primary">ORF170022</name>
</gene>
<sequence length="95" mass="10583">CKQIFDNIVTPTNHICKSKVTFTHACQKCGLKFNNEKDFNVHIYDNTACSKAAPDFVQVRKHRKKTDLHNVKQNGGQLLPAAKVAASTIVSKDIT</sequence>
<protein>
    <submittedName>
        <fullName evidence="1">Uncharacterized protein</fullName>
    </submittedName>
</protein>
<proteinExistence type="predicted"/>
<name>A0A0B7BB17_9EUPU</name>
<feature type="non-terminal residue" evidence="1">
    <location>
        <position position="1"/>
    </location>
</feature>
<evidence type="ECO:0000313" key="1">
    <source>
        <dbReference type="EMBL" id="CEK89290.1"/>
    </source>
</evidence>
<dbReference type="EMBL" id="HACG01042425">
    <property type="protein sequence ID" value="CEK89290.1"/>
    <property type="molecule type" value="Transcribed_RNA"/>
</dbReference>
<accession>A0A0B7BB17</accession>